<dbReference type="Proteomes" id="UP000780875">
    <property type="component" value="Unassembled WGS sequence"/>
</dbReference>
<sequence length="233" mass="25219">MILGLCLVSVAALVWLITAMPAKPVRRTPDVPSPRAAQATRERVNAHPERATRPDLARVLRETVSAADAERTLSRAAERGLPMPMLWTWSERYGAERLVLAIDAEVAERSMQRHLQNGTVPDWTAMGILAALAQDTTAGMPVDELLDPDAAPSVDLSIHDLTDWSVGLEDGTPQLDLSGFGKLPPIAGPAHLSAPSREWDPEEVSSSGHPPLPPREDPPRPRPGDRGPWPMAS</sequence>
<feature type="compositionally biased region" description="Basic and acidic residues" evidence="1">
    <location>
        <begin position="40"/>
        <end position="49"/>
    </location>
</feature>
<proteinExistence type="predicted"/>
<dbReference type="EMBL" id="JAIQZJ010000011">
    <property type="protein sequence ID" value="MBZ5740003.1"/>
    <property type="molecule type" value="Genomic_DNA"/>
</dbReference>
<evidence type="ECO:0000313" key="3">
    <source>
        <dbReference type="EMBL" id="MBZ5740826.1"/>
    </source>
</evidence>
<dbReference type="RefSeq" id="WP_224124358.1">
    <property type="nucleotide sequence ID" value="NZ_JAIQZJ010000011.1"/>
</dbReference>
<feature type="region of interest" description="Disordered" evidence="1">
    <location>
        <begin position="26"/>
        <end position="49"/>
    </location>
</feature>
<evidence type="ECO:0000256" key="1">
    <source>
        <dbReference type="SAM" id="MobiDB-lite"/>
    </source>
</evidence>
<dbReference type="EMBL" id="JAIQZJ010000017">
    <property type="protein sequence ID" value="MBZ5740826.1"/>
    <property type="molecule type" value="Genomic_DNA"/>
</dbReference>
<feature type="compositionally biased region" description="Basic and acidic residues" evidence="1">
    <location>
        <begin position="214"/>
        <end position="225"/>
    </location>
</feature>
<evidence type="ECO:0000313" key="2">
    <source>
        <dbReference type="EMBL" id="MBZ5740003.1"/>
    </source>
</evidence>
<keyword evidence="4" id="KW-1185">Reference proteome</keyword>
<reference evidence="2 4" key="1">
    <citation type="submission" date="2021-09" db="EMBL/GenBank/DDBJ databases">
        <title>Whole genome sequence of Nocardioides sp. GBK3QG-3.</title>
        <authorList>
            <person name="Tuo L."/>
        </authorList>
    </citation>
    <scope>NUCLEOTIDE SEQUENCE [LARGE SCALE GENOMIC DNA]</scope>
    <source>
        <strain evidence="2 4">GBK3QG-3</strain>
    </source>
</reference>
<accession>A0ABS7UG46</accession>
<gene>
    <name evidence="2" type="ORF">K8U61_17645</name>
    <name evidence="3" type="ORF">K8U61_21830</name>
</gene>
<organism evidence="2 4">
    <name type="scientific">Nocardioides mangrovi</name>
    <dbReference type="NCBI Taxonomy" id="2874580"/>
    <lineage>
        <taxon>Bacteria</taxon>
        <taxon>Bacillati</taxon>
        <taxon>Actinomycetota</taxon>
        <taxon>Actinomycetes</taxon>
        <taxon>Propionibacteriales</taxon>
        <taxon>Nocardioidaceae</taxon>
        <taxon>Nocardioides</taxon>
    </lineage>
</organism>
<protein>
    <recommendedName>
        <fullName evidence="5">Secreted protein</fullName>
    </recommendedName>
</protein>
<evidence type="ECO:0000313" key="4">
    <source>
        <dbReference type="Proteomes" id="UP000780875"/>
    </source>
</evidence>
<evidence type="ECO:0008006" key="5">
    <source>
        <dbReference type="Google" id="ProtNLM"/>
    </source>
</evidence>
<name>A0ABS7UG46_9ACTN</name>
<comment type="caution">
    <text evidence="2">The sequence shown here is derived from an EMBL/GenBank/DDBJ whole genome shotgun (WGS) entry which is preliminary data.</text>
</comment>
<feature type="region of interest" description="Disordered" evidence="1">
    <location>
        <begin position="179"/>
        <end position="233"/>
    </location>
</feature>